<dbReference type="InterPro" id="IPR050273">
    <property type="entry name" value="GppA/Ppx_hydrolase"/>
</dbReference>
<sequence>MATPEAVIEIGSTGVRLLVAEFTADKKRNILDRAEMPVSLGRDVFTAGVISRETQSQCLNILLHYKEQLAGWGITPEQTTIIATSAFRESKNKDPVMDKILIATGFRIKVIDGIEENRLMYLAVADRLNEEDAKLRSEDTVILEVGGGSTEMMLMKKGKMAGAHSFRLGTVRLEAKMRSQSESLADIQRYLEEYTNNTKGSLESELNISQVKQFIAVGADATLAAINAGKPISTFLWSIDREDFENFVDELQEYSIDECVARFKISYNDAQTLHVSLLIYKMFVHYTKVHTIIVPETNIRDGLIISKRETPGEELKAEFHQQIKASAMSLLRKYHGDEKHAERVREYCVKFYNHLKNEISLDERTLLLLEVSAILHDIGIFIRMDEHNLHSEYIIRHSEIFGITHTENVILATIARYHRGRQQPQDNEQFQILARSDRMTILKLTAILRIADALDRSHGKSFSDFTLRQQKDSMIIRTKGSKNVALEQVALSEKGDLFESVFGYKLILV</sequence>
<feature type="domain" description="Ppx/GppA phosphatase C-terminal" evidence="2">
    <location>
        <begin position="325"/>
        <end position="479"/>
    </location>
</feature>
<name>A0A1T4JI70_TREPO</name>
<dbReference type="Pfam" id="PF21447">
    <property type="entry name" value="Ppx-GppA_III"/>
    <property type="match status" value="1"/>
</dbReference>
<dbReference type="CDD" id="cd00077">
    <property type="entry name" value="HDc"/>
    <property type="match status" value="1"/>
</dbReference>
<organism evidence="3 4">
    <name type="scientific">Treponema porcinum</name>
    <dbReference type="NCBI Taxonomy" id="261392"/>
    <lineage>
        <taxon>Bacteria</taxon>
        <taxon>Pseudomonadati</taxon>
        <taxon>Spirochaetota</taxon>
        <taxon>Spirochaetia</taxon>
        <taxon>Spirochaetales</taxon>
        <taxon>Treponemataceae</taxon>
        <taxon>Treponema</taxon>
    </lineage>
</organism>
<reference evidence="3 4" key="1">
    <citation type="submission" date="2017-02" db="EMBL/GenBank/DDBJ databases">
        <authorList>
            <person name="Peterson S.W."/>
        </authorList>
    </citation>
    <scope>NUCLEOTIDE SEQUENCE [LARGE SCALE GENOMIC DNA]</scope>
    <source>
        <strain evidence="3 4">ATCC BAA-908</strain>
    </source>
</reference>
<dbReference type="Gene3D" id="3.30.420.40">
    <property type="match status" value="1"/>
</dbReference>
<dbReference type="PANTHER" id="PTHR30005">
    <property type="entry name" value="EXOPOLYPHOSPHATASE"/>
    <property type="match status" value="1"/>
</dbReference>
<dbReference type="InterPro" id="IPR043129">
    <property type="entry name" value="ATPase_NBD"/>
</dbReference>
<dbReference type="GeneID" id="78315617"/>
<evidence type="ECO:0000259" key="2">
    <source>
        <dbReference type="Pfam" id="PF21447"/>
    </source>
</evidence>
<dbReference type="PANTHER" id="PTHR30005:SF0">
    <property type="entry name" value="RETROGRADE REGULATION PROTEIN 2"/>
    <property type="match status" value="1"/>
</dbReference>
<dbReference type="CDD" id="cd24006">
    <property type="entry name" value="ASKHA_NBD_PPX_GppA"/>
    <property type="match status" value="1"/>
</dbReference>
<dbReference type="InterPro" id="IPR048950">
    <property type="entry name" value="Ppx_GppA_C"/>
</dbReference>
<dbReference type="InterPro" id="IPR003607">
    <property type="entry name" value="HD/PDEase_dom"/>
</dbReference>
<dbReference type="Gene3D" id="3.30.420.150">
    <property type="entry name" value="Exopolyphosphatase. Domain 2"/>
    <property type="match status" value="1"/>
</dbReference>
<dbReference type="Pfam" id="PF02541">
    <property type="entry name" value="Ppx-GppA"/>
    <property type="match status" value="1"/>
</dbReference>
<dbReference type="InterPro" id="IPR003695">
    <property type="entry name" value="Ppx_GppA_N"/>
</dbReference>
<dbReference type="Proteomes" id="UP000190423">
    <property type="component" value="Unassembled WGS sequence"/>
</dbReference>
<proteinExistence type="predicted"/>
<dbReference type="GO" id="GO:0016462">
    <property type="term" value="F:pyrophosphatase activity"/>
    <property type="evidence" value="ECO:0007669"/>
    <property type="project" value="TreeGrafter"/>
</dbReference>
<evidence type="ECO:0000313" key="3">
    <source>
        <dbReference type="EMBL" id="SJZ29833.1"/>
    </source>
</evidence>
<dbReference type="OrthoDB" id="9814545at2"/>
<dbReference type="AlphaFoldDB" id="A0A1T4JI70"/>
<dbReference type="SUPFAM" id="SSF53067">
    <property type="entry name" value="Actin-like ATPase domain"/>
    <property type="match status" value="2"/>
</dbReference>
<protein>
    <submittedName>
        <fullName evidence="3">Exopolyphosphatase / guanosine-5'-triphosphate,3'-diphosphate pyrophosphatase</fullName>
    </submittedName>
</protein>
<feature type="domain" description="Ppx/GppA phosphatase N-terminal" evidence="1">
    <location>
        <begin position="28"/>
        <end position="307"/>
    </location>
</feature>
<dbReference type="Gene3D" id="1.10.3210.10">
    <property type="entry name" value="Hypothetical protein af1432"/>
    <property type="match status" value="1"/>
</dbReference>
<dbReference type="RefSeq" id="WP_078932208.1">
    <property type="nucleotide sequence ID" value="NZ_FUWG01000002.1"/>
</dbReference>
<dbReference type="EMBL" id="FUWG01000002">
    <property type="protein sequence ID" value="SJZ29833.1"/>
    <property type="molecule type" value="Genomic_DNA"/>
</dbReference>
<gene>
    <name evidence="3" type="ORF">SAMN02745149_00295</name>
</gene>
<keyword evidence="4" id="KW-1185">Reference proteome</keyword>
<dbReference type="SUPFAM" id="SSF109604">
    <property type="entry name" value="HD-domain/PDEase-like"/>
    <property type="match status" value="1"/>
</dbReference>
<evidence type="ECO:0000259" key="1">
    <source>
        <dbReference type="Pfam" id="PF02541"/>
    </source>
</evidence>
<dbReference type="STRING" id="261392.SAMN02745149_00295"/>
<evidence type="ECO:0000313" key="4">
    <source>
        <dbReference type="Proteomes" id="UP000190423"/>
    </source>
</evidence>
<accession>A0A1T4JI70</accession>